<feature type="region of interest" description="Disordered" evidence="1">
    <location>
        <begin position="1"/>
        <end position="34"/>
    </location>
</feature>
<evidence type="ECO:0000313" key="3">
    <source>
        <dbReference type="Proteomes" id="UP000325641"/>
    </source>
</evidence>
<proteinExistence type="predicted"/>
<dbReference type="OrthoDB" id="7360668at2"/>
<organism evidence="2 3">
    <name type="scientific">Bradyrhizobium betae</name>
    <dbReference type="NCBI Taxonomy" id="244734"/>
    <lineage>
        <taxon>Bacteria</taxon>
        <taxon>Pseudomonadati</taxon>
        <taxon>Pseudomonadota</taxon>
        <taxon>Alphaproteobacteria</taxon>
        <taxon>Hyphomicrobiales</taxon>
        <taxon>Nitrobacteraceae</taxon>
        <taxon>Bradyrhizobium</taxon>
    </lineage>
</organism>
<name>A0A5P6PH36_9BRAD</name>
<dbReference type="AlphaFoldDB" id="A0A5P6PH36"/>
<accession>A0A5P6PH36</accession>
<dbReference type="Pfam" id="PF07369">
    <property type="entry name" value="DUF1488"/>
    <property type="match status" value="1"/>
</dbReference>
<dbReference type="KEGG" id="bbet:F8237_20570"/>
<sequence>MHHRSTGASSLRRNTRGGALKHIQPGAHSDESGFLNTFDSHRDLIYAAAARKYVRGSRGSYDLVAGDF</sequence>
<dbReference type="EMBL" id="CP044543">
    <property type="protein sequence ID" value="QFI77254.1"/>
    <property type="molecule type" value="Genomic_DNA"/>
</dbReference>
<dbReference type="Proteomes" id="UP000325641">
    <property type="component" value="Chromosome"/>
</dbReference>
<evidence type="ECO:0000256" key="1">
    <source>
        <dbReference type="SAM" id="MobiDB-lite"/>
    </source>
</evidence>
<protein>
    <submittedName>
        <fullName evidence="2">DUF1488 domain-containing protein</fullName>
    </submittedName>
</protein>
<evidence type="ECO:0000313" key="2">
    <source>
        <dbReference type="EMBL" id="QFI77254.1"/>
    </source>
</evidence>
<feature type="compositionally biased region" description="Polar residues" evidence="1">
    <location>
        <begin position="1"/>
        <end position="12"/>
    </location>
</feature>
<gene>
    <name evidence="2" type="ORF">F8237_20570</name>
</gene>
<reference evidence="3" key="1">
    <citation type="submission" date="2019-10" db="EMBL/GenBank/DDBJ databases">
        <title>Complete Genome Sequence of Bradyrhizobium betae type strain PL7HG1T.</title>
        <authorList>
            <person name="Bromfield E.S.P."/>
            <person name="Cloutier S."/>
        </authorList>
    </citation>
    <scope>NUCLEOTIDE SEQUENCE [LARGE SCALE GENOMIC DNA]</scope>
    <source>
        <strain evidence="3">PL7HG1</strain>
    </source>
</reference>
<dbReference type="InterPro" id="IPR009962">
    <property type="entry name" value="DUF1488"/>
</dbReference>